<sequence>MIEFTPEELDAFDTKQIMVILLKGQGLTYEEIIQQIPQLKFPKTLHTMLMSTLMGRKFIIGKTTGRPPLVGDVQVSMFKKELEERADMNRAITMFEAVTVLEKINGDYLWKNYQITKSLNLRKIAIEILNSEDIEIERSWFIQFLTRNNFSIKTPVKLEEIRDKYCHSNVLLQFYNNLIAHLPRNPNVIFNADHTASSFNGKGKVIVPDGKHPIVYLIN</sequence>
<evidence type="ECO:0000313" key="2">
    <source>
        <dbReference type="Proteomes" id="UP001470230"/>
    </source>
</evidence>
<evidence type="ECO:0000313" key="1">
    <source>
        <dbReference type="EMBL" id="KAK8899276.1"/>
    </source>
</evidence>
<comment type="caution">
    <text evidence="1">The sequence shown here is derived from an EMBL/GenBank/DDBJ whole genome shotgun (WGS) entry which is preliminary data.</text>
</comment>
<reference evidence="1 2" key="1">
    <citation type="submission" date="2024-04" db="EMBL/GenBank/DDBJ databases">
        <title>Tritrichomonas musculus Genome.</title>
        <authorList>
            <person name="Alves-Ferreira E."/>
            <person name="Grigg M."/>
            <person name="Lorenzi H."/>
            <person name="Galac M."/>
        </authorList>
    </citation>
    <scope>NUCLEOTIDE SEQUENCE [LARGE SCALE GENOMIC DNA]</scope>
    <source>
        <strain evidence="1 2">EAF2021</strain>
    </source>
</reference>
<name>A0ABR2L7E1_9EUKA</name>
<dbReference type="Proteomes" id="UP001470230">
    <property type="component" value="Unassembled WGS sequence"/>
</dbReference>
<proteinExistence type="predicted"/>
<accession>A0ABR2L7E1</accession>
<keyword evidence="2" id="KW-1185">Reference proteome</keyword>
<dbReference type="EMBL" id="JAPFFF010000001">
    <property type="protein sequence ID" value="KAK8899276.1"/>
    <property type="molecule type" value="Genomic_DNA"/>
</dbReference>
<gene>
    <name evidence="1" type="ORF">M9Y10_001587</name>
</gene>
<protein>
    <recommendedName>
        <fullName evidence="3">HTH CENPB-type domain-containing protein</fullName>
    </recommendedName>
</protein>
<organism evidence="1 2">
    <name type="scientific">Tritrichomonas musculus</name>
    <dbReference type="NCBI Taxonomy" id="1915356"/>
    <lineage>
        <taxon>Eukaryota</taxon>
        <taxon>Metamonada</taxon>
        <taxon>Parabasalia</taxon>
        <taxon>Tritrichomonadida</taxon>
        <taxon>Tritrichomonadidae</taxon>
        <taxon>Tritrichomonas</taxon>
    </lineage>
</organism>
<evidence type="ECO:0008006" key="3">
    <source>
        <dbReference type="Google" id="ProtNLM"/>
    </source>
</evidence>